<gene>
    <name evidence="1" type="ORF">JNE38_17330</name>
</gene>
<dbReference type="SUPFAM" id="SSF103032">
    <property type="entry name" value="Hypothetical protein YwqG"/>
    <property type="match status" value="1"/>
</dbReference>
<dbReference type="PANTHER" id="PTHR36436:SF6">
    <property type="entry name" value="SLL5081 PROTEIN"/>
    <property type="match status" value="1"/>
</dbReference>
<dbReference type="PANTHER" id="PTHR36436">
    <property type="entry name" value="SLL5081 PROTEIN"/>
    <property type="match status" value="1"/>
</dbReference>
<dbReference type="Gene3D" id="2.30.320.10">
    <property type="entry name" value="YwqG-like"/>
    <property type="match status" value="1"/>
</dbReference>
<dbReference type="InterPro" id="IPR015315">
    <property type="entry name" value="DUF1963"/>
</dbReference>
<keyword evidence="2" id="KW-1185">Reference proteome</keyword>
<protein>
    <submittedName>
        <fullName evidence="1">DUF1963 domain-containing protein</fullName>
    </submittedName>
</protein>
<proteinExistence type="predicted"/>
<organism evidence="1 2">
    <name type="scientific">Brevibacillus choshinensis</name>
    <dbReference type="NCBI Taxonomy" id="54911"/>
    <lineage>
        <taxon>Bacteria</taxon>
        <taxon>Bacillati</taxon>
        <taxon>Bacillota</taxon>
        <taxon>Bacilli</taxon>
        <taxon>Bacillales</taxon>
        <taxon>Paenibacillaceae</taxon>
        <taxon>Brevibacillus</taxon>
    </lineage>
</organism>
<reference evidence="1 2" key="1">
    <citation type="submission" date="2021-01" db="EMBL/GenBank/DDBJ databases">
        <title>Identification of strong promoters based on the transcriptome of Brevibacillus choshinensis.</title>
        <authorList>
            <person name="Yao D."/>
            <person name="Zhang K."/>
            <person name="Wu J."/>
        </authorList>
    </citation>
    <scope>NUCLEOTIDE SEQUENCE [LARGE SCALE GENOMIC DNA]</scope>
    <source>
        <strain evidence="1 2">HPD31-SP3</strain>
    </source>
</reference>
<sequence>MRVRYDRFLKDFKRLHGLNGKPCHQILGHPQNIQNDVYEELNNLKGNEHKEKYILLLQVDTDEENLHIVWGDFGTIYFVISEDHLKNKKFEETELCLQCC</sequence>
<evidence type="ECO:0000313" key="2">
    <source>
        <dbReference type="Proteomes" id="UP000596248"/>
    </source>
</evidence>
<dbReference type="Proteomes" id="UP000596248">
    <property type="component" value="Chromosome"/>
</dbReference>
<evidence type="ECO:0000313" key="1">
    <source>
        <dbReference type="EMBL" id="QRG65388.1"/>
    </source>
</evidence>
<name>A0ABX7FGR2_BRECH</name>
<dbReference type="EMBL" id="CP069127">
    <property type="protein sequence ID" value="QRG65388.1"/>
    <property type="molecule type" value="Genomic_DNA"/>
</dbReference>
<dbReference type="RefSeq" id="WP_203254904.1">
    <property type="nucleotide sequence ID" value="NZ_CP069127.1"/>
</dbReference>
<accession>A0ABX7FGR2</accession>
<dbReference type="Pfam" id="PF09234">
    <property type="entry name" value="DUF1963"/>
    <property type="match status" value="1"/>
</dbReference>
<dbReference type="InterPro" id="IPR035948">
    <property type="entry name" value="YwqG-like_sf"/>
</dbReference>